<dbReference type="InterPro" id="IPR036388">
    <property type="entry name" value="WH-like_DNA-bd_sf"/>
</dbReference>
<evidence type="ECO:0000256" key="4">
    <source>
        <dbReference type="ARBA" id="ARBA00023163"/>
    </source>
</evidence>
<proteinExistence type="inferred from homology"/>
<dbReference type="Proteomes" id="UP000255082">
    <property type="component" value="Unassembled WGS sequence"/>
</dbReference>
<organism evidence="5 6">
    <name type="scientific">Nocardia africana</name>
    <dbReference type="NCBI Taxonomy" id="134964"/>
    <lineage>
        <taxon>Bacteria</taxon>
        <taxon>Bacillati</taxon>
        <taxon>Actinomycetota</taxon>
        <taxon>Actinomycetes</taxon>
        <taxon>Mycobacteriales</taxon>
        <taxon>Nocardiaceae</taxon>
        <taxon>Nocardia</taxon>
    </lineage>
</organism>
<evidence type="ECO:0000256" key="3">
    <source>
        <dbReference type="ARBA" id="ARBA00023125"/>
    </source>
</evidence>
<dbReference type="GO" id="GO:0045892">
    <property type="term" value="P:negative regulation of DNA-templated transcription"/>
    <property type="evidence" value="ECO:0007669"/>
    <property type="project" value="InterPro"/>
</dbReference>
<name>A0A378X4A2_9NOCA</name>
<dbReference type="Pfam" id="PF03965">
    <property type="entry name" value="Penicillinase_R"/>
    <property type="match status" value="1"/>
</dbReference>
<evidence type="ECO:0000256" key="1">
    <source>
        <dbReference type="ARBA" id="ARBA00011046"/>
    </source>
</evidence>
<evidence type="ECO:0000313" key="6">
    <source>
        <dbReference type="Proteomes" id="UP000255082"/>
    </source>
</evidence>
<dbReference type="GO" id="GO:0003677">
    <property type="term" value="F:DNA binding"/>
    <property type="evidence" value="ECO:0007669"/>
    <property type="project" value="UniProtKB-KW"/>
</dbReference>
<comment type="similarity">
    <text evidence="1">Belongs to the BlaI transcriptional regulatory family.</text>
</comment>
<dbReference type="RefSeq" id="WP_128145518.1">
    <property type="nucleotide sequence ID" value="NZ_UGRU01000001.1"/>
</dbReference>
<dbReference type="EMBL" id="UGRU01000001">
    <property type="protein sequence ID" value="SUA47471.1"/>
    <property type="molecule type" value="Genomic_DNA"/>
</dbReference>
<keyword evidence="4" id="KW-0804">Transcription</keyword>
<protein>
    <submittedName>
        <fullName evidence="5">Transcriptional regulator BlaI</fullName>
    </submittedName>
</protein>
<evidence type="ECO:0000256" key="2">
    <source>
        <dbReference type="ARBA" id="ARBA00023015"/>
    </source>
</evidence>
<dbReference type="InterPro" id="IPR036390">
    <property type="entry name" value="WH_DNA-bd_sf"/>
</dbReference>
<evidence type="ECO:0000313" key="5">
    <source>
        <dbReference type="EMBL" id="SUA47471.1"/>
    </source>
</evidence>
<dbReference type="AlphaFoldDB" id="A0A378X4A2"/>
<gene>
    <name evidence="5" type="primary">blaI_3</name>
    <name evidence="5" type="ORF">NCTC13184_06012</name>
</gene>
<sequence>MQQLGDLEAAVMDVIWRTDEPVRVREVLAGLGDERPLAYTTVMTVMDNVHRKGWLQRERRGRAYWYVPTRTRAEAAADELRAVLDAADNPDGVLLQFVRGVSEAESKALRRGLRARGRHG</sequence>
<dbReference type="InterPro" id="IPR005650">
    <property type="entry name" value="BlaI_family"/>
</dbReference>
<keyword evidence="2" id="KW-0805">Transcription regulation</keyword>
<keyword evidence="3" id="KW-0238">DNA-binding</keyword>
<reference evidence="5 6" key="1">
    <citation type="submission" date="2018-06" db="EMBL/GenBank/DDBJ databases">
        <authorList>
            <consortium name="Pathogen Informatics"/>
            <person name="Doyle S."/>
        </authorList>
    </citation>
    <scope>NUCLEOTIDE SEQUENCE [LARGE SCALE GENOMIC DNA]</scope>
    <source>
        <strain evidence="5 6">NCTC13184</strain>
    </source>
</reference>
<dbReference type="SUPFAM" id="SSF46785">
    <property type="entry name" value="Winged helix' DNA-binding domain"/>
    <property type="match status" value="1"/>
</dbReference>
<dbReference type="Gene3D" id="1.10.10.10">
    <property type="entry name" value="Winged helix-like DNA-binding domain superfamily/Winged helix DNA-binding domain"/>
    <property type="match status" value="1"/>
</dbReference>
<accession>A0A378X4A2</accession>
<dbReference type="OrthoDB" id="9813987at2"/>